<gene>
    <name evidence="1" type="ORF">C2G38_2168246</name>
</gene>
<dbReference type="Proteomes" id="UP000266673">
    <property type="component" value="Unassembled WGS sequence"/>
</dbReference>
<reference evidence="1 2" key="1">
    <citation type="submission" date="2018-06" db="EMBL/GenBank/DDBJ databases">
        <title>Comparative genomics reveals the genomic features of Rhizophagus irregularis, R. cerebriforme, R. diaphanum and Gigaspora rosea, and their symbiotic lifestyle signature.</title>
        <authorList>
            <person name="Morin E."/>
            <person name="San Clemente H."/>
            <person name="Chen E.C.H."/>
            <person name="De La Providencia I."/>
            <person name="Hainaut M."/>
            <person name="Kuo A."/>
            <person name="Kohler A."/>
            <person name="Murat C."/>
            <person name="Tang N."/>
            <person name="Roy S."/>
            <person name="Loubradou J."/>
            <person name="Henrissat B."/>
            <person name="Grigoriev I.V."/>
            <person name="Corradi N."/>
            <person name="Roux C."/>
            <person name="Martin F.M."/>
        </authorList>
    </citation>
    <scope>NUCLEOTIDE SEQUENCE [LARGE SCALE GENOMIC DNA]</scope>
    <source>
        <strain evidence="1 2">DAOM 194757</strain>
    </source>
</reference>
<proteinExistence type="predicted"/>
<evidence type="ECO:0000313" key="2">
    <source>
        <dbReference type="Proteomes" id="UP000266673"/>
    </source>
</evidence>
<comment type="caution">
    <text evidence="1">The sequence shown here is derived from an EMBL/GenBank/DDBJ whole genome shotgun (WGS) entry which is preliminary data.</text>
</comment>
<organism evidence="1 2">
    <name type="scientific">Gigaspora rosea</name>
    <dbReference type="NCBI Taxonomy" id="44941"/>
    <lineage>
        <taxon>Eukaryota</taxon>
        <taxon>Fungi</taxon>
        <taxon>Fungi incertae sedis</taxon>
        <taxon>Mucoromycota</taxon>
        <taxon>Glomeromycotina</taxon>
        <taxon>Glomeromycetes</taxon>
        <taxon>Diversisporales</taxon>
        <taxon>Gigasporaceae</taxon>
        <taxon>Gigaspora</taxon>
    </lineage>
</organism>
<keyword evidence="2" id="KW-1185">Reference proteome</keyword>
<name>A0A397VRM3_9GLOM</name>
<sequence>MASKIFIGDIPEIMEKILNNLNNEFDSLYSCLYSFPTTSHLEEDEKFILNECGINVEISKTLFDYARFLKVLDLLCLKTAYNEYFFDETNSEIFYSLGQNEQLFSQLQDLTLSVMSNFNTENATNLLRIMAKSATKIDALKLTRFCSDDDPQLFHLLIRIIKSQEI</sequence>
<dbReference type="OrthoDB" id="2351154at2759"/>
<evidence type="ECO:0000313" key="1">
    <source>
        <dbReference type="EMBL" id="RIB24578.1"/>
    </source>
</evidence>
<accession>A0A397VRM3</accession>
<dbReference type="EMBL" id="QKWP01000211">
    <property type="protein sequence ID" value="RIB24578.1"/>
    <property type="molecule type" value="Genomic_DNA"/>
</dbReference>
<protein>
    <submittedName>
        <fullName evidence="1">Uncharacterized protein</fullName>
    </submittedName>
</protein>
<dbReference type="AlphaFoldDB" id="A0A397VRM3"/>